<organism evidence="2 3">
    <name type="scientific">Aspergillus ellipticus CBS 707.79</name>
    <dbReference type="NCBI Taxonomy" id="1448320"/>
    <lineage>
        <taxon>Eukaryota</taxon>
        <taxon>Fungi</taxon>
        <taxon>Dikarya</taxon>
        <taxon>Ascomycota</taxon>
        <taxon>Pezizomycotina</taxon>
        <taxon>Eurotiomycetes</taxon>
        <taxon>Eurotiomycetidae</taxon>
        <taxon>Eurotiales</taxon>
        <taxon>Aspergillaceae</taxon>
        <taxon>Aspergillus</taxon>
        <taxon>Aspergillus subgen. Circumdati</taxon>
    </lineage>
</organism>
<feature type="non-terminal residue" evidence="2">
    <location>
        <position position="65"/>
    </location>
</feature>
<dbReference type="OrthoDB" id="4507903at2759"/>
<feature type="compositionally biased region" description="Polar residues" evidence="1">
    <location>
        <begin position="26"/>
        <end position="43"/>
    </location>
</feature>
<reference evidence="2 3" key="1">
    <citation type="submission" date="2018-02" db="EMBL/GenBank/DDBJ databases">
        <title>The genomes of Aspergillus section Nigri reveals drivers in fungal speciation.</title>
        <authorList>
            <consortium name="DOE Joint Genome Institute"/>
            <person name="Vesth T.C."/>
            <person name="Nybo J."/>
            <person name="Theobald S."/>
            <person name="Brandl J."/>
            <person name="Frisvad J.C."/>
            <person name="Nielsen K.F."/>
            <person name="Lyhne E.K."/>
            <person name="Kogle M.E."/>
            <person name="Kuo A."/>
            <person name="Riley R."/>
            <person name="Clum A."/>
            <person name="Nolan M."/>
            <person name="Lipzen A."/>
            <person name="Salamov A."/>
            <person name="Henrissat B."/>
            <person name="Wiebenga A."/>
            <person name="De vries R.P."/>
            <person name="Grigoriev I.V."/>
            <person name="Mortensen U.H."/>
            <person name="Andersen M.R."/>
            <person name="Baker S.E."/>
        </authorList>
    </citation>
    <scope>NUCLEOTIDE SEQUENCE [LARGE SCALE GENOMIC DNA]</scope>
    <source>
        <strain evidence="2 3">CBS 707.79</strain>
    </source>
</reference>
<proteinExistence type="predicted"/>
<name>A0A319D1N6_9EURO</name>
<accession>A0A319D1N6</accession>
<protein>
    <submittedName>
        <fullName evidence="2">Uncharacterized protein</fullName>
    </submittedName>
</protein>
<sequence length="65" mass="7169">MSDRRSDSSYNAVVEEAQVGIRTDPKTLNQLSSSGRSAQQRQMKSALASLDIAARNLEAEEREQS</sequence>
<dbReference type="Proteomes" id="UP000247810">
    <property type="component" value="Unassembled WGS sequence"/>
</dbReference>
<evidence type="ECO:0000313" key="3">
    <source>
        <dbReference type="Proteomes" id="UP000247810"/>
    </source>
</evidence>
<dbReference type="EMBL" id="KZ825952">
    <property type="protein sequence ID" value="PYH91224.1"/>
    <property type="molecule type" value="Genomic_DNA"/>
</dbReference>
<keyword evidence="3" id="KW-1185">Reference proteome</keyword>
<feature type="region of interest" description="Disordered" evidence="1">
    <location>
        <begin position="1"/>
        <end position="45"/>
    </location>
</feature>
<gene>
    <name evidence="2" type="ORF">BO71DRAFT_283560</name>
</gene>
<dbReference type="VEuPathDB" id="FungiDB:BO71DRAFT_283560"/>
<evidence type="ECO:0000256" key="1">
    <source>
        <dbReference type="SAM" id="MobiDB-lite"/>
    </source>
</evidence>
<evidence type="ECO:0000313" key="2">
    <source>
        <dbReference type="EMBL" id="PYH91224.1"/>
    </source>
</evidence>
<dbReference type="AlphaFoldDB" id="A0A319D1N6"/>